<comment type="caution">
    <text evidence="1">The sequence shown here is derived from an EMBL/GenBank/DDBJ whole genome shotgun (WGS) entry which is preliminary data.</text>
</comment>
<organism evidence="1 2">
    <name type="scientific">Pseudoalteromonas phenolica</name>
    <dbReference type="NCBI Taxonomy" id="161398"/>
    <lineage>
        <taxon>Bacteria</taxon>
        <taxon>Pseudomonadati</taxon>
        <taxon>Pseudomonadota</taxon>
        <taxon>Gammaproteobacteria</taxon>
        <taxon>Alteromonadales</taxon>
        <taxon>Pseudoalteromonadaceae</taxon>
        <taxon>Pseudoalteromonas</taxon>
    </lineage>
</organism>
<dbReference type="RefSeq" id="WP_138569104.1">
    <property type="nucleotide sequence ID" value="NZ_PNCM01000059.1"/>
</dbReference>
<dbReference type="OrthoDB" id="5764289at2"/>
<protein>
    <recommendedName>
        <fullName evidence="3">Tetratricopeptide repeat protein</fullName>
    </recommendedName>
</protein>
<name>A0A5S3YN52_9GAMM</name>
<dbReference type="EMBL" id="PNCM01000059">
    <property type="protein sequence ID" value="TMP77558.1"/>
    <property type="molecule type" value="Genomic_DNA"/>
</dbReference>
<sequence>MIDNNLGMIEFDEGNFNQAEFYYRRALKGYRSIDKRSGVVTASINLLFAFMLQDKLIDNKRLYSPTATVTLAFPNQSKQALLFWIHQRFLQLQGSKLSINTMNKLVKAYKQLEDAKVRMHIHDYIAADMNIELTTATKKVHVGFNRPWFELVKRCDWIVD</sequence>
<dbReference type="Proteomes" id="UP000307362">
    <property type="component" value="Unassembled WGS sequence"/>
</dbReference>
<reference evidence="1 2" key="1">
    <citation type="submission" date="2017-12" db="EMBL/GenBank/DDBJ databases">
        <authorList>
            <person name="Paulsen S."/>
            <person name="Gram L.K."/>
        </authorList>
    </citation>
    <scope>NUCLEOTIDE SEQUENCE [LARGE SCALE GENOMIC DNA]</scope>
    <source>
        <strain evidence="1 2">S1189</strain>
    </source>
</reference>
<proteinExistence type="predicted"/>
<reference evidence="2" key="2">
    <citation type="submission" date="2019-06" db="EMBL/GenBank/DDBJ databases">
        <title>Co-occurence of chitin degradation, pigmentation and bioactivity in marine Pseudoalteromonas.</title>
        <authorList>
            <person name="Sonnenschein E.C."/>
            <person name="Bech P.K."/>
        </authorList>
    </citation>
    <scope>NUCLEOTIDE SEQUENCE [LARGE SCALE GENOMIC DNA]</scope>
    <source>
        <strain evidence="2">S1189</strain>
    </source>
</reference>
<evidence type="ECO:0000313" key="1">
    <source>
        <dbReference type="EMBL" id="TMP77558.1"/>
    </source>
</evidence>
<accession>A0A5S3YN52</accession>
<dbReference type="AlphaFoldDB" id="A0A5S3YN52"/>
<evidence type="ECO:0008006" key="3">
    <source>
        <dbReference type="Google" id="ProtNLM"/>
    </source>
</evidence>
<dbReference type="InterPro" id="IPR011990">
    <property type="entry name" value="TPR-like_helical_dom_sf"/>
</dbReference>
<evidence type="ECO:0000313" key="2">
    <source>
        <dbReference type="Proteomes" id="UP000307362"/>
    </source>
</evidence>
<dbReference type="Gene3D" id="1.25.40.10">
    <property type="entry name" value="Tetratricopeptide repeat domain"/>
    <property type="match status" value="1"/>
</dbReference>
<gene>
    <name evidence="1" type="ORF">CWB73_19540</name>
</gene>